<keyword evidence="4" id="KW-1003">Cell membrane</keyword>
<evidence type="ECO:0000256" key="1">
    <source>
        <dbReference type="ARBA" id="ARBA00004651"/>
    </source>
</evidence>
<keyword evidence="7 9" id="KW-1133">Transmembrane helix</keyword>
<reference evidence="11 12" key="1">
    <citation type="submission" date="2019-02" db="EMBL/GenBank/DDBJ databases">
        <title>Halieaceae_genomes.</title>
        <authorList>
            <person name="Li S.-H."/>
        </authorList>
    </citation>
    <scope>NUCLEOTIDE SEQUENCE [LARGE SCALE GENOMIC DNA]</scope>
    <source>
        <strain evidence="11 12">JH123</strain>
    </source>
</reference>
<name>A0ABY6Q5K7_9GAMM</name>
<feature type="transmembrane region" description="Helical" evidence="9">
    <location>
        <begin position="150"/>
        <end position="168"/>
    </location>
</feature>
<proteinExistence type="inferred from homology"/>
<dbReference type="InterPro" id="IPR047055">
    <property type="entry name" value="MotA-like"/>
</dbReference>
<evidence type="ECO:0000256" key="4">
    <source>
        <dbReference type="ARBA" id="ARBA00022475"/>
    </source>
</evidence>
<keyword evidence="12" id="KW-1185">Reference proteome</keyword>
<dbReference type="PANTHER" id="PTHR30433">
    <property type="entry name" value="CHEMOTAXIS PROTEIN MOTA"/>
    <property type="match status" value="1"/>
</dbReference>
<sequence>MDLATLIGMLGAFGVVTYSVIKTDQLPLFTEDLFSPIFVLSGTMLGVMIRFSLGHFFNSLKVVAKTFASSNDDPQSLIDEIVQLATVSRKDGLLALEKIKISEDFLEEGVQMLIDGSNPEVVKQSMSKNMRGILERNTSSEKVWRSMGEASPAFGMIGTVVGLVAMMANMDDPKAIGPAMALALLTTLWGSVLANVVFLPVADKLKYRSTSEKLKLTICIDGVMAIQAGQNPRVIASVLSAYLDPTQRVTAAKVKAK</sequence>
<evidence type="ECO:0000256" key="2">
    <source>
        <dbReference type="ARBA" id="ARBA00008038"/>
    </source>
</evidence>
<evidence type="ECO:0000259" key="10">
    <source>
        <dbReference type="Pfam" id="PF01618"/>
    </source>
</evidence>
<accession>A0ABY6Q5K7</accession>
<keyword evidence="11" id="KW-0966">Cell projection</keyword>
<dbReference type="InterPro" id="IPR000540">
    <property type="entry name" value="Flag_MotA_CS"/>
</dbReference>
<keyword evidence="11" id="KW-0282">Flagellum</keyword>
<evidence type="ECO:0000313" key="12">
    <source>
        <dbReference type="Proteomes" id="UP001317963"/>
    </source>
</evidence>
<comment type="similarity">
    <text evidence="2">Belongs to the MotA family.</text>
</comment>
<organism evidence="11 12">
    <name type="scientific">Candidatus Paraluminiphilus aquimaris</name>
    <dbReference type="NCBI Taxonomy" id="2518994"/>
    <lineage>
        <taxon>Bacteria</taxon>
        <taxon>Pseudomonadati</taxon>
        <taxon>Pseudomonadota</taxon>
        <taxon>Gammaproteobacteria</taxon>
        <taxon>Cellvibrionales</taxon>
        <taxon>Halieaceae</taxon>
        <taxon>Candidatus Paraluminiphilus</taxon>
    </lineage>
</organism>
<protein>
    <submittedName>
        <fullName evidence="11">Flagellar motor protein PomA</fullName>
    </submittedName>
</protein>
<evidence type="ECO:0000313" key="11">
    <source>
        <dbReference type="EMBL" id="UZP73820.1"/>
    </source>
</evidence>
<keyword evidence="8 9" id="KW-0472">Membrane</keyword>
<dbReference type="PANTHER" id="PTHR30433:SF2">
    <property type="entry name" value="MOTILITY PROTEIN A"/>
    <property type="match status" value="1"/>
</dbReference>
<gene>
    <name evidence="11" type="ORF">E0F26_03265</name>
</gene>
<feature type="transmembrane region" description="Helical" evidence="9">
    <location>
        <begin position="180"/>
        <end position="202"/>
    </location>
</feature>
<dbReference type="RefSeq" id="WP_279242618.1">
    <property type="nucleotide sequence ID" value="NZ_CP036501.1"/>
</dbReference>
<dbReference type="Proteomes" id="UP001317963">
    <property type="component" value="Chromosome"/>
</dbReference>
<keyword evidence="11" id="KW-0969">Cilium</keyword>
<evidence type="ECO:0000256" key="8">
    <source>
        <dbReference type="ARBA" id="ARBA00023136"/>
    </source>
</evidence>
<keyword evidence="5 9" id="KW-0812">Transmembrane</keyword>
<evidence type="ECO:0000256" key="7">
    <source>
        <dbReference type="ARBA" id="ARBA00022989"/>
    </source>
</evidence>
<evidence type="ECO:0000256" key="6">
    <source>
        <dbReference type="ARBA" id="ARBA00022779"/>
    </source>
</evidence>
<dbReference type="EMBL" id="CP036501">
    <property type="protein sequence ID" value="UZP73820.1"/>
    <property type="molecule type" value="Genomic_DNA"/>
</dbReference>
<keyword evidence="3" id="KW-0813">Transport</keyword>
<feature type="transmembrane region" description="Helical" evidence="9">
    <location>
        <begin position="33"/>
        <end position="53"/>
    </location>
</feature>
<keyword evidence="6" id="KW-0283">Flagellar rotation</keyword>
<dbReference type="PROSITE" id="PS01307">
    <property type="entry name" value="MOTA"/>
    <property type="match status" value="1"/>
</dbReference>
<comment type="subcellular location">
    <subcellularLocation>
        <location evidence="1">Cell membrane</location>
        <topology evidence="1">Multi-pass membrane protein</topology>
    </subcellularLocation>
</comment>
<dbReference type="InterPro" id="IPR002898">
    <property type="entry name" value="MotA_ExbB_proton_chnl"/>
</dbReference>
<evidence type="ECO:0000256" key="9">
    <source>
        <dbReference type="SAM" id="Phobius"/>
    </source>
</evidence>
<dbReference type="Pfam" id="PF01618">
    <property type="entry name" value="MotA_ExbB"/>
    <property type="match status" value="1"/>
</dbReference>
<evidence type="ECO:0000256" key="5">
    <source>
        <dbReference type="ARBA" id="ARBA00022692"/>
    </source>
</evidence>
<feature type="domain" description="MotA/TolQ/ExbB proton channel" evidence="10">
    <location>
        <begin position="100"/>
        <end position="214"/>
    </location>
</feature>
<evidence type="ECO:0000256" key="3">
    <source>
        <dbReference type="ARBA" id="ARBA00022448"/>
    </source>
</evidence>